<dbReference type="GO" id="GO:0016787">
    <property type="term" value="F:hydrolase activity"/>
    <property type="evidence" value="ECO:0007669"/>
    <property type="project" value="UniProtKB-KW"/>
</dbReference>
<keyword evidence="3" id="KW-0378">Hydrolase</keyword>
<keyword evidence="4" id="KW-1185">Reference proteome</keyword>
<gene>
    <name evidence="3" type="ORF">R0135_06045</name>
</gene>
<organism evidence="3 4">
    <name type="scientific">Congregibacter variabilis</name>
    <dbReference type="NCBI Taxonomy" id="3081200"/>
    <lineage>
        <taxon>Bacteria</taxon>
        <taxon>Pseudomonadati</taxon>
        <taxon>Pseudomonadota</taxon>
        <taxon>Gammaproteobacteria</taxon>
        <taxon>Cellvibrionales</taxon>
        <taxon>Halieaceae</taxon>
        <taxon>Congregibacter</taxon>
    </lineage>
</organism>
<keyword evidence="1" id="KW-0732">Signal</keyword>
<feature type="domain" description="Amidohydrolase 3" evidence="2">
    <location>
        <begin position="352"/>
        <end position="509"/>
    </location>
</feature>
<feature type="signal peptide" evidence="1">
    <location>
        <begin position="1"/>
        <end position="38"/>
    </location>
</feature>
<dbReference type="PANTHER" id="PTHR11647">
    <property type="entry name" value="HYDRANTOINASE/DIHYDROPYRIMIDINASE FAMILY MEMBER"/>
    <property type="match status" value="1"/>
</dbReference>
<dbReference type="InterPro" id="IPR032466">
    <property type="entry name" value="Metal_Hydrolase"/>
</dbReference>
<accession>A0ABZ0I9F8</accession>
<reference evidence="3 4" key="1">
    <citation type="submission" date="2023-10" db="EMBL/GenBank/DDBJ databases">
        <title>Two novel species belonging to the OM43/NOR5 clade.</title>
        <authorList>
            <person name="Park M."/>
        </authorList>
    </citation>
    <scope>NUCLEOTIDE SEQUENCE [LARGE SCALE GENOMIC DNA]</scope>
    <source>
        <strain evidence="3 4">IMCC43200</strain>
    </source>
</reference>
<evidence type="ECO:0000256" key="1">
    <source>
        <dbReference type="SAM" id="SignalP"/>
    </source>
</evidence>
<dbReference type="EMBL" id="CP136864">
    <property type="protein sequence ID" value="WOJ94726.1"/>
    <property type="molecule type" value="Genomic_DNA"/>
</dbReference>
<feature type="chain" id="PRO_5046605942" evidence="1">
    <location>
        <begin position="39"/>
        <end position="528"/>
    </location>
</feature>
<dbReference type="InterPro" id="IPR050378">
    <property type="entry name" value="Metallo-dep_Hydrolases_sf"/>
</dbReference>
<dbReference type="RefSeq" id="WP_407349363.1">
    <property type="nucleotide sequence ID" value="NZ_CP136864.1"/>
</dbReference>
<evidence type="ECO:0000313" key="3">
    <source>
        <dbReference type="EMBL" id="WOJ94726.1"/>
    </source>
</evidence>
<dbReference type="InterPro" id="IPR011059">
    <property type="entry name" value="Metal-dep_hydrolase_composite"/>
</dbReference>
<evidence type="ECO:0000313" key="4">
    <source>
        <dbReference type="Proteomes" id="UP001626537"/>
    </source>
</evidence>
<dbReference type="Gene3D" id="2.30.40.10">
    <property type="entry name" value="Urease, subunit C, domain 1"/>
    <property type="match status" value="1"/>
</dbReference>
<dbReference type="EC" id="3.5.1.-" evidence="3"/>
<proteinExistence type="predicted"/>
<dbReference type="Pfam" id="PF07969">
    <property type="entry name" value="Amidohydro_3"/>
    <property type="match status" value="2"/>
</dbReference>
<dbReference type="CDD" id="cd01297">
    <property type="entry name" value="D-aminoacylase"/>
    <property type="match status" value="1"/>
</dbReference>
<dbReference type="Gene3D" id="3.20.20.140">
    <property type="entry name" value="Metal-dependent hydrolases"/>
    <property type="match status" value="1"/>
</dbReference>
<dbReference type="Gene3D" id="3.30.1490.130">
    <property type="entry name" value="D-aminoacylase. Domain 3"/>
    <property type="match status" value="1"/>
</dbReference>
<evidence type="ECO:0000259" key="2">
    <source>
        <dbReference type="Pfam" id="PF07969"/>
    </source>
</evidence>
<dbReference type="InterPro" id="IPR023100">
    <property type="entry name" value="D-aminoacylase_insert_dom_sf"/>
</dbReference>
<feature type="domain" description="Amidohydrolase 3" evidence="2">
    <location>
        <begin position="88"/>
        <end position="299"/>
    </location>
</feature>
<dbReference type="InterPro" id="IPR013108">
    <property type="entry name" value="Amidohydro_3"/>
</dbReference>
<dbReference type="Proteomes" id="UP001626537">
    <property type="component" value="Chromosome"/>
</dbReference>
<dbReference type="SUPFAM" id="SSF51556">
    <property type="entry name" value="Metallo-dependent hydrolases"/>
    <property type="match status" value="1"/>
</dbReference>
<sequence length="528" mass="56559">MLVNKSKLFGQYSITRIATALCSLVLGAALASHSSAEADIGALQSSTLIYNARIIDGSESPAYLGAVRVINDGIVELGDLSPRPGEYVIDAKGLVLAPGFIDTHSHHDDDGALAKHPDALPLLTQGITTSVFGQDGGHNYPLGGFLKGFDQNPSSVNVASYVGHNTLRDRVMGDDAKRVATEVEVDAMRAMLLEELAAGALGLSTGLEYEPGIYSQTAEVLVLAKATAAQGGRYISHVRSEDRFLWDAMDEIIEIGKQTGMPVQISHIKLAAKNLWGQSSTLLKKLEAARAEGINITADVYPYEYWQSTMWVLLPDRNADNLDEIKFVLEQLTPASGVIFTRFEPNPSYVNQSVAEIAALRGSSEVQTFSALLKEADAWSQAHDGASAESIMGKSMTESDIEAFIAWKHSNICSDGGFEGHPRGHGAFPRVLAHYVRDKNVIALETAVAAMTSRAADHLGFTGRGRIAPGMKADLVLFDPDTIQDHAGIRDGQVLSTGVHSVWVNGQLVLDDGAATGARSGRVLRRAL</sequence>
<name>A0ABZ0I9F8_9GAMM</name>
<dbReference type="PANTHER" id="PTHR11647:SF1">
    <property type="entry name" value="COLLAPSIN RESPONSE MEDIATOR PROTEIN"/>
    <property type="match status" value="1"/>
</dbReference>
<protein>
    <submittedName>
        <fullName evidence="3">D-aminoacylase</fullName>
        <ecNumber evidence="3">3.5.1.-</ecNumber>
    </submittedName>
</protein>
<dbReference type="SUPFAM" id="SSF51338">
    <property type="entry name" value="Composite domain of metallo-dependent hydrolases"/>
    <property type="match status" value="1"/>
</dbReference>